<dbReference type="EMBL" id="APJX01000008">
    <property type="protein sequence ID" value="EMS78453.1"/>
    <property type="molecule type" value="Genomic_DNA"/>
</dbReference>
<organism evidence="3 4">
    <name type="scientific">Desulfotignum phosphitoxidans DSM 13687</name>
    <dbReference type="NCBI Taxonomy" id="1286635"/>
    <lineage>
        <taxon>Bacteria</taxon>
        <taxon>Pseudomonadati</taxon>
        <taxon>Thermodesulfobacteriota</taxon>
        <taxon>Desulfobacteria</taxon>
        <taxon>Desulfobacterales</taxon>
        <taxon>Desulfobacteraceae</taxon>
        <taxon>Desulfotignum</taxon>
    </lineage>
</organism>
<dbReference type="EMBL" id="APJX01000003">
    <property type="protein sequence ID" value="EMS80140.1"/>
    <property type="molecule type" value="Genomic_DNA"/>
</dbReference>
<evidence type="ECO:0000313" key="3">
    <source>
        <dbReference type="EMBL" id="EMS80140.1"/>
    </source>
</evidence>
<dbReference type="Proteomes" id="UP000014216">
    <property type="component" value="Unassembled WGS sequence"/>
</dbReference>
<dbReference type="InterPro" id="IPR027417">
    <property type="entry name" value="P-loop_NTPase"/>
</dbReference>
<dbReference type="PATRIC" id="fig|1286635.3.peg.1846"/>
<keyword evidence="4" id="KW-1185">Reference proteome</keyword>
<protein>
    <submittedName>
        <fullName evidence="3">Magnesium chelatase ChlI subunit</fullName>
        <ecNumber evidence="3">6.6.1.1</ecNumber>
    </submittedName>
    <submittedName>
        <fullName evidence="2">Mg chelatase, subunit ChlI</fullName>
    </submittedName>
</protein>
<dbReference type="AlphaFoldDB" id="S0FZQ5"/>
<gene>
    <name evidence="3" type="primary">chlI</name>
    <name evidence="3" type="ORF">Dpo_3c02840</name>
    <name evidence="2" type="ORF">Dpo_8c01200</name>
</gene>
<comment type="caution">
    <text evidence="3">The sequence shown here is derived from an EMBL/GenBank/DDBJ whole genome shotgun (WGS) entry which is preliminary data.</text>
</comment>
<sequence>MDRMDIQVAVPRVSFASLVSRKKSEDSASVRERVMPARRIQIERFKSVSIFCNARMGTREIQKYCRLDANGQRLLARASDTLMLSARAVHSILKVARTIADLDQSADIRTGHVAEAVQYRGFDRENNSTLNG</sequence>
<feature type="domain" description="Mg chelatase-related protein C-terminal" evidence="1">
    <location>
        <begin position="25"/>
        <end position="120"/>
    </location>
</feature>
<evidence type="ECO:0000313" key="2">
    <source>
        <dbReference type="EMBL" id="EMS78453.1"/>
    </source>
</evidence>
<dbReference type="InterPro" id="IPR025158">
    <property type="entry name" value="Mg_chelat-rel_C"/>
</dbReference>
<reference evidence="3 4" key="1">
    <citation type="journal article" date="2013" name="Genome Announc.">
        <title>Draft Genome Sequence of Desulfotignum phosphitoxidans DSM 13687 Strain FiPS-3.</title>
        <authorList>
            <person name="Poehlein A."/>
            <person name="Daniel R."/>
            <person name="Simeonova D.D."/>
        </authorList>
    </citation>
    <scope>NUCLEOTIDE SEQUENCE [LARGE SCALE GENOMIC DNA]</scope>
    <source>
        <strain evidence="3 4">DSM 13687</strain>
    </source>
</reference>
<evidence type="ECO:0000259" key="1">
    <source>
        <dbReference type="Pfam" id="PF13335"/>
    </source>
</evidence>
<proteinExistence type="predicted"/>
<dbReference type="EC" id="6.6.1.1" evidence="3"/>
<accession>S0FZQ5</accession>
<dbReference type="PANTHER" id="PTHR32039:SF7">
    <property type="entry name" value="COMPETENCE PROTEIN COMM"/>
    <property type="match status" value="1"/>
</dbReference>
<dbReference type="InterPro" id="IPR045006">
    <property type="entry name" value="CHLI-like"/>
</dbReference>
<name>S0FZQ5_9BACT</name>
<evidence type="ECO:0000313" key="4">
    <source>
        <dbReference type="Proteomes" id="UP000014216"/>
    </source>
</evidence>
<dbReference type="GO" id="GO:0016851">
    <property type="term" value="F:magnesium chelatase activity"/>
    <property type="evidence" value="ECO:0007669"/>
    <property type="project" value="UniProtKB-EC"/>
</dbReference>
<dbReference type="PANTHER" id="PTHR32039">
    <property type="entry name" value="MAGNESIUM-CHELATASE SUBUNIT CHLI"/>
    <property type="match status" value="1"/>
</dbReference>
<dbReference type="Pfam" id="PF13335">
    <property type="entry name" value="Mg_chelatase_C"/>
    <property type="match status" value="1"/>
</dbReference>
<keyword evidence="3" id="KW-0436">Ligase</keyword>
<dbReference type="Gene3D" id="3.40.50.300">
    <property type="entry name" value="P-loop containing nucleotide triphosphate hydrolases"/>
    <property type="match status" value="1"/>
</dbReference>